<gene>
    <name evidence="6" type="ORF">Scep_005908</name>
</gene>
<keyword evidence="7" id="KW-1185">Reference proteome</keyword>
<evidence type="ECO:0000256" key="3">
    <source>
        <dbReference type="SAM" id="Coils"/>
    </source>
</evidence>
<feature type="compositionally biased region" description="Low complexity" evidence="4">
    <location>
        <begin position="160"/>
        <end position="170"/>
    </location>
</feature>
<feature type="coiled-coil region" evidence="3">
    <location>
        <begin position="435"/>
        <end position="476"/>
    </location>
</feature>
<dbReference type="EMBL" id="JBBNAG010000002">
    <property type="protein sequence ID" value="KAK9159334.1"/>
    <property type="molecule type" value="Genomic_DNA"/>
</dbReference>
<dbReference type="Proteomes" id="UP001419268">
    <property type="component" value="Unassembled WGS sequence"/>
</dbReference>
<evidence type="ECO:0000259" key="5">
    <source>
        <dbReference type="PROSITE" id="PS51774"/>
    </source>
</evidence>
<sequence>MSDRRMKRLESKKSHSWWWDSHISPKNSKWLSENLEEMDRSVKRMLKLIEEEGDSFAKKAEMYYQRRPELISHVEEFYRMYRSLAERYDNLTGELRKNMASDLESQGSGVSDSNSEIATPLALDRKPSRRRSGARAAGFDVFLGSGGGSSDLSRKESDDSSSSSSSSDSESSSKHNGFGQSANGDVEGLRLRIIELEVEIRELKEKLRAAEEENSNVSSRLSGIGNMEELMSRVAWYEEELKVANERLKVSEEEISRLNHKLETNDSLEIVHNLHAQLESAEKEITLHLTELKVKDNQVFEFNERITELEGVIKDEHDRIEALEQELSITKKEVKSSDEEIGRLKVELERKSSPEATNELCDHLVSTPTNSRNGDVILEAKRDGMTDGNADMMSPDLKAMEEELRTRNDKLLLSGEEIAKLKLELEKTKISAATSVDLQLQLESAQEEIKKRESELEHEKKQVLELQDRIMRLESDIVDRDLEIGQLKSAIFDAHQDFSVEKSQLEKVVSGLSESIKSLEARLEEWELHGRSLEEEIKRVESETSEMQRLHDSRERATEVEMERLKSGMEERSKCIEELNKSFDALKLKYDMLMSERDELSARVTTVTTELGTKDDHLHRLHLEHVELISGCEEARKLAGGLRSKVKELEEEVERQRVVISDGAEEKREAIRQLCFSLEHYRNGYHQLRQAFQVYKRPAVLAT</sequence>
<feature type="domain" description="NAB" evidence="5">
    <location>
        <begin position="15"/>
        <end position="95"/>
    </location>
</feature>
<name>A0AAP0KWX5_9MAGN</name>
<feature type="coiled-coil region" evidence="3">
    <location>
        <begin position="632"/>
        <end position="666"/>
    </location>
</feature>
<dbReference type="PANTHER" id="PTHR32258:SF14">
    <property type="entry name" value="GB|AAF19561.1"/>
    <property type="match status" value="1"/>
</dbReference>
<keyword evidence="1 3" id="KW-0175">Coiled coil</keyword>
<dbReference type="Pfam" id="PF07765">
    <property type="entry name" value="KIP1"/>
    <property type="match status" value="1"/>
</dbReference>
<feature type="region of interest" description="Disordered" evidence="4">
    <location>
        <begin position="148"/>
        <end position="182"/>
    </location>
</feature>
<dbReference type="Gene3D" id="1.10.287.1490">
    <property type="match status" value="1"/>
</dbReference>
<reference evidence="6 7" key="1">
    <citation type="submission" date="2024-01" db="EMBL/GenBank/DDBJ databases">
        <title>Genome assemblies of Stephania.</title>
        <authorList>
            <person name="Yang L."/>
        </authorList>
    </citation>
    <scope>NUCLEOTIDE SEQUENCE [LARGE SCALE GENOMIC DNA]</scope>
    <source>
        <strain evidence="6">JXDWG</strain>
        <tissue evidence="6">Leaf</tissue>
    </source>
</reference>
<comment type="caution">
    <text evidence="6">The sequence shown here is derived from an EMBL/GenBank/DDBJ whole genome shotgun (WGS) entry which is preliminary data.</text>
</comment>
<dbReference type="GO" id="GO:0003779">
    <property type="term" value="F:actin binding"/>
    <property type="evidence" value="ECO:0007669"/>
    <property type="project" value="InterPro"/>
</dbReference>
<dbReference type="InterPro" id="IPR011684">
    <property type="entry name" value="NAB"/>
</dbReference>
<dbReference type="PROSITE" id="PS51774">
    <property type="entry name" value="NAB"/>
    <property type="match status" value="1"/>
</dbReference>
<proteinExistence type="inferred from homology"/>
<evidence type="ECO:0000313" key="6">
    <source>
        <dbReference type="EMBL" id="KAK9159334.1"/>
    </source>
</evidence>
<evidence type="ECO:0000313" key="7">
    <source>
        <dbReference type="Proteomes" id="UP001419268"/>
    </source>
</evidence>
<comment type="similarity">
    <text evidence="2">Belongs to the NET family.</text>
</comment>
<evidence type="ECO:0000256" key="4">
    <source>
        <dbReference type="SAM" id="MobiDB-lite"/>
    </source>
</evidence>
<dbReference type="InterPro" id="IPR051861">
    <property type="entry name" value="NET_actin-binding_domain"/>
</dbReference>
<evidence type="ECO:0000256" key="2">
    <source>
        <dbReference type="ARBA" id="ARBA00038006"/>
    </source>
</evidence>
<dbReference type="AlphaFoldDB" id="A0AAP0KWX5"/>
<feature type="coiled-coil region" evidence="3">
    <location>
        <begin position="306"/>
        <end position="340"/>
    </location>
</feature>
<protein>
    <recommendedName>
        <fullName evidence="5">NAB domain-containing protein</fullName>
    </recommendedName>
</protein>
<dbReference type="GO" id="GO:0005774">
    <property type="term" value="C:vacuolar membrane"/>
    <property type="evidence" value="ECO:0007669"/>
    <property type="project" value="TreeGrafter"/>
</dbReference>
<feature type="coiled-coil region" evidence="3">
    <location>
        <begin position="576"/>
        <end position="603"/>
    </location>
</feature>
<feature type="region of interest" description="Disordered" evidence="4">
    <location>
        <begin position="102"/>
        <end position="132"/>
    </location>
</feature>
<feature type="compositionally biased region" description="Polar residues" evidence="4">
    <location>
        <begin position="103"/>
        <end position="117"/>
    </location>
</feature>
<feature type="coiled-coil region" evidence="3">
    <location>
        <begin position="186"/>
        <end position="261"/>
    </location>
</feature>
<dbReference type="PANTHER" id="PTHR32258">
    <property type="entry name" value="PROTEIN NETWORKED 4A"/>
    <property type="match status" value="1"/>
</dbReference>
<evidence type="ECO:0000256" key="1">
    <source>
        <dbReference type="ARBA" id="ARBA00023054"/>
    </source>
</evidence>
<organism evidence="6 7">
    <name type="scientific">Stephania cephalantha</name>
    <dbReference type="NCBI Taxonomy" id="152367"/>
    <lineage>
        <taxon>Eukaryota</taxon>
        <taxon>Viridiplantae</taxon>
        <taxon>Streptophyta</taxon>
        <taxon>Embryophyta</taxon>
        <taxon>Tracheophyta</taxon>
        <taxon>Spermatophyta</taxon>
        <taxon>Magnoliopsida</taxon>
        <taxon>Ranunculales</taxon>
        <taxon>Menispermaceae</taxon>
        <taxon>Menispermoideae</taxon>
        <taxon>Cissampelideae</taxon>
        <taxon>Stephania</taxon>
    </lineage>
</organism>
<accession>A0AAP0KWX5</accession>
<feature type="coiled-coil region" evidence="3">
    <location>
        <begin position="502"/>
        <end position="550"/>
    </location>
</feature>